<protein>
    <submittedName>
        <fullName evidence="6">LLM class flavin-dependent oxidoreductase</fullName>
    </submittedName>
</protein>
<name>A0A938YSX5_9ACTN</name>
<proteinExistence type="predicted"/>
<dbReference type="InterPro" id="IPR036661">
    <property type="entry name" value="Luciferase-like_sf"/>
</dbReference>
<organism evidence="6 7">
    <name type="scientific">Nakamurella flavida</name>
    <dbReference type="NCBI Taxonomy" id="363630"/>
    <lineage>
        <taxon>Bacteria</taxon>
        <taxon>Bacillati</taxon>
        <taxon>Actinomycetota</taxon>
        <taxon>Actinomycetes</taxon>
        <taxon>Nakamurellales</taxon>
        <taxon>Nakamurellaceae</taxon>
        <taxon>Nakamurella</taxon>
    </lineage>
</organism>
<evidence type="ECO:0000256" key="4">
    <source>
        <dbReference type="ARBA" id="ARBA00023033"/>
    </source>
</evidence>
<dbReference type="PANTHER" id="PTHR42847:SF4">
    <property type="entry name" value="ALKANESULFONATE MONOOXYGENASE-RELATED"/>
    <property type="match status" value="1"/>
</dbReference>
<evidence type="ECO:0000259" key="5">
    <source>
        <dbReference type="Pfam" id="PF00296"/>
    </source>
</evidence>
<keyword evidence="2" id="KW-0288">FMN</keyword>
<feature type="domain" description="Luciferase-like" evidence="5">
    <location>
        <begin position="23"/>
        <end position="235"/>
    </location>
</feature>
<keyword evidence="1" id="KW-0285">Flavoprotein</keyword>
<evidence type="ECO:0000256" key="3">
    <source>
        <dbReference type="ARBA" id="ARBA00023002"/>
    </source>
</evidence>
<evidence type="ECO:0000313" key="7">
    <source>
        <dbReference type="Proteomes" id="UP000663801"/>
    </source>
</evidence>
<dbReference type="EMBL" id="JAERWL010000016">
    <property type="protein sequence ID" value="MBM9478285.1"/>
    <property type="molecule type" value="Genomic_DNA"/>
</dbReference>
<keyword evidence="4" id="KW-0503">Monooxygenase</keyword>
<gene>
    <name evidence="6" type="ORF">JL107_17695</name>
</gene>
<dbReference type="Proteomes" id="UP000663801">
    <property type="component" value="Unassembled WGS sequence"/>
</dbReference>
<comment type="caution">
    <text evidence="6">The sequence shown here is derived from an EMBL/GenBank/DDBJ whole genome shotgun (WGS) entry which is preliminary data.</text>
</comment>
<accession>A0A938YSX5</accession>
<dbReference type="GO" id="GO:0008726">
    <property type="term" value="F:alkanesulfonate monooxygenase activity"/>
    <property type="evidence" value="ECO:0007669"/>
    <property type="project" value="TreeGrafter"/>
</dbReference>
<dbReference type="InterPro" id="IPR011251">
    <property type="entry name" value="Luciferase-like_dom"/>
</dbReference>
<evidence type="ECO:0000256" key="1">
    <source>
        <dbReference type="ARBA" id="ARBA00022630"/>
    </source>
</evidence>
<dbReference type="GO" id="GO:0046306">
    <property type="term" value="P:alkanesulfonate catabolic process"/>
    <property type="evidence" value="ECO:0007669"/>
    <property type="project" value="TreeGrafter"/>
</dbReference>
<keyword evidence="3" id="KW-0560">Oxidoreductase</keyword>
<dbReference type="AlphaFoldDB" id="A0A938YSX5"/>
<dbReference type="PANTHER" id="PTHR42847">
    <property type="entry name" value="ALKANESULFONATE MONOOXYGENASE"/>
    <property type="match status" value="1"/>
</dbReference>
<evidence type="ECO:0000256" key="2">
    <source>
        <dbReference type="ARBA" id="ARBA00022643"/>
    </source>
</evidence>
<evidence type="ECO:0000313" key="6">
    <source>
        <dbReference type="EMBL" id="MBM9478285.1"/>
    </source>
</evidence>
<keyword evidence="7" id="KW-1185">Reference proteome</keyword>
<dbReference type="SUPFAM" id="SSF51679">
    <property type="entry name" value="Bacterial luciferase-like"/>
    <property type="match status" value="1"/>
</dbReference>
<reference evidence="6" key="1">
    <citation type="submission" date="2021-01" db="EMBL/GenBank/DDBJ databases">
        <title>KCTC 19127 draft genome.</title>
        <authorList>
            <person name="An D."/>
        </authorList>
    </citation>
    <scope>NUCLEOTIDE SEQUENCE</scope>
    <source>
        <strain evidence="6">KCTC 19127</strain>
    </source>
</reference>
<dbReference type="InterPro" id="IPR050172">
    <property type="entry name" value="SsuD_RutA_monooxygenase"/>
</dbReference>
<sequence length="284" mass="30597">MEDPRDDGPDRLRCGVVVSTGGAAVFADLAVAAERAGWDAVFSYEVPWGQDAWVTLTAAAMRTSTIRLGTMLTPLPRVRPWELAARAATLDDLSGGRVQLAVGMGALHEGWLAFEADEGRRTRAEKLDEGLSVYDGLMRGQPFSWSGKHYRVSPTTFLAPPPPVQRPRVPVWVVGAHPSTRSLGRAARWDGLLPARVGTADPLTPADLPDIVEAVRTARESAGLPWAGYDVVVEGTSEPGPAGDVVAAHWRTAGATWWVESDWAMGEDAVARHRRRIEAGPPRA</sequence>
<dbReference type="Gene3D" id="3.20.20.30">
    <property type="entry name" value="Luciferase-like domain"/>
    <property type="match status" value="1"/>
</dbReference>
<dbReference type="Pfam" id="PF00296">
    <property type="entry name" value="Bac_luciferase"/>
    <property type="match status" value="1"/>
</dbReference>